<dbReference type="PANTHER" id="PTHR43102">
    <property type="entry name" value="SLR1143 PROTEIN"/>
    <property type="match status" value="1"/>
</dbReference>
<dbReference type="Pfam" id="PF01590">
    <property type="entry name" value="GAF"/>
    <property type="match status" value="1"/>
</dbReference>
<name>A0A841ANS8_9MICO</name>
<gene>
    <name evidence="2" type="ORF">HD599_001402</name>
</gene>
<feature type="domain" description="GAF" evidence="1">
    <location>
        <begin position="265"/>
        <end position="401"/>
    </location>
</feature>
<dbReference type="EMBL" id="JACHMJ010000001">
    <property type="protein sequence ID" value="MBB5843079.1"/>
    <property type="molecule type" value="Genomic_DNA"/>
</dbReference>
<dbReference type="Gene3D" id="3.30.450.40">
    <property type="match status" value="1"/>
</dbReference>
<dbReference type="SMART" id="SM00065">
    <property type="entry name" value="GAF"/>
    <property type="match status" value="1"/>
</dbReference>
<dbReference type="CDD" id="cd01836">
    <property type="entry name" value="FeeA_FeeB_like"/>
    <property type="match status" value="1"/>
</dbReference>
<dbReference type="Proteomes" id="UP000536685">
    <property type="component" value="Unassembled WGS sequence"/>
</dbReference>
<sequence>MLDGIVRTLARPGVRLWLSSTALERSAIPQPPGAAVVHTAGTNPARILLIGSGAAIGFGVLSHELALAGHLARQLSTVSGRAVDMDIVVDREMTAATMIGELERLPLARYDVVIVNVGLIEALGFISVSHWRENLGRVFDRLRILGHSEQQIYAVGIPPLPALQKYPAAITTLAGRHARLLNSELEVETDGRERVSFLPFEPPPALDTDRFRSSSTYSRWAELISAPIAARIGIPTADADTESMGPLDELARQSTLDALQILDTAPEERFDRITLTARDLLGTTSAAITFVDQNRHWFKSRLGVDMSEMPRFSSLCDITIQRREHFAIENAAADPRFADNPMVVAEPYLRFYAGYPIEAPNGVRVGTLSVFDPNPRTFSEADAALLRGLALMVQNELRTQD</sequence>
<accession>A0A841ANS8</accession>
<organism evidence="2 3">
    <name type="scientific">Conyzicola lurida</name>
    <dbReference type="NCBI Taxonomy" id="1172621"/>
    <lineage>
        <taxon>Bacteria</taxon>
        <taxon>Bacillati</taxon>
        <taxon>Actinomycetota</taxon>
        <taxon>Actinomycetes</taxon>
        <taxon>Micrococcales</taxon>
        <taxon>Microbacteriaceae</taxon>
        <taxon>Conyzicola</taxon>
    </lineage>
</organism>
<evidence type="ECO:0000313" key="2">
    <source>
        <dbReference type="EMBL" id="MBB5843079.1"/>
    </source>
</evidence>
<dbReference type="SUPFAM" id="SSF55781">
    <property type="entry name" value="GAF domain-like"/>
    <property type="match status" value="1"/>
</dbReference>
<proteinExistence type="predicted"/>
<dbReference type="PANTHER" id="PTHR43102:SF2">
    <property type="entry name" value="GAF DOMAIN-CONTAINING PROTEIN"/>
    <property type="match status" value="1"/>
</dbReference>
<dbReference type="RefSeq" id="WP_184235205.1">
    <property type="nucleotide sequence ID" value="NZ_JACHMJ010000001.1"/>
</dbReference>
<reference evidence="2 3" key="1">
    <citation type="submission" date="2020-08" db="EMBL/GenBank/DDBJ databases">
        <title>Sequencing the genomes of 1000 actinobacteria strains.</title>
        <authorList>
            <person name="Klenk H.-P."/>
        </authorList>
    </citation>
    <scope>NUCLEOTIDE SEQUENCE [LARGE SCALE GENOMIC DNA]</scope>
    <source>
        <strain evidence="2 3">DSM 105784</strain>
    </source>
</reference>
<dbReference type="SUPFAM" id="SSF52266">
    <property type="entry name" value="SGNH hydrolase"/>
    <property type="match status" value="1"/>
</dbReference>
<evidence type="ECO:0000259" key="1">
    <source>
        <dbReference type="SMART" id="SM00065"/>
    </source>
</evidence>
<dbReference type="InterPro" id="IPR029016">
    <property type="entry name" value="GAF-like_dom_sf"/>
</dbReference>
<dbReference type="AlphaFoldDB" id="A0A841ANS8"/>
<protein>
    <recommendedName>
        <fullName evidence="1">GAF domain-containing protein</fullName>
    </recommendedName>
</protein>
<dbReference type="InterPro" id="IPR003018">
    <property type="entry name" value="GAF"/>
</dbReference>
<comment type="caution">
    <text evidence="2">The sequence shown here is derived from an EMBL/GenBank/DDBJ whole genome shotgun (WGS) entry which is preliminary data.</text>
</comment>
<evidence type="ECO:0000313" key="3">
    <source>
        <dbReference type="Proteomes" id="UP000536685"/>
    </source>
</evidence>
<keyword evidence="3" id="KW-1185">Reference proteome</keyword>